<dbReference type="EMBL" id="CM047585">
    <property type="protein sequence ID" value="KAI9910198.1"/>
    <property type="molecule type" value="Genomic_DNA"/>
</dbReference>
<reference evidence="1 2" key="1">
    <citation type="journal article" date="2022" name="bioRxiv">
        <title>The genome of the oomycete Peronosclerospora sorghi, a cosmopolitan pathogen of maize and sorghum, is inflated with dispersed pseudogenes.</title>
        <authorList>
            <person name="Fletcher K."/>
            <person name="Martin F."/>
            <person name="Isakeit T."/>
            <person name="Cavanaugh K."/>
            <person name="Magill C."/>
            <person name="Michelmore R."/>
        </authorList>
    </citation>
    <scope>NUCLEOTIDE SEQUENCE [LARGE SCALE GENOMIC DNA]</scope>
    <source>
        <strain evidence="1">P6</strain>
    </source>
</reference>
<accession>A0ACC0VWI3</accession>
<keyword evidence="2" id="KW-1185">Reference proteome</keyword>
<protein>
    <submittedName>
        <fullName evidence="1">Uncharacterized protein</fullName>
    </submittedName>
</protein>
<proteinExistence type="predicted"/>
<comment type="caution">
    <text evidence="1">The sequence shown here is derived from an EMBL/GenBank/DDBJ whole genome shotgun (WGS) entry which is preliminary data.</text>
</comment>
<gene>
    <name evidence="1" type="ORF">PsorP6_010246</name>
</gene>
<organism evidence="1 2">
    <name type="scientific">Peronosclerospora sorghi</name>
    <dbReference type="NCBI Taxonomy" id="230839"/>
    <lineage>
        <taxon>Eukaryota</taxon>
        <taxon>Sar</taxon>
        <taxon>Stramenopiles</taxon>
        <taxon>Oomycota</taxon>
        <taxon>Peronosporomycetes</taxon>
        <taxon>Peronosporales</taxon>
        <taxon>Peronosporaceae</taxon>
        <taxon>Peronosclerospora</taxon>
    </lineage>
</organism>
<sequence length="65" mass="6538">MSVAVLETQGYRKGAKKRLDRIMGEQVAANPQPDATADDAASILSFGSVLSTGGEGGADAVGSDV</sequence>
<evidence type="ECO:0000313" key="1">
    <source>
        <dbReference type="EMBL" id="KAI9910198.1"/>
    </source>
</evidence>
<name>A0ACC0VWI3_9STRA</name>
<evidence type="ECO:0000313" key="2">
    <source>
        <dbReference type="Proteomes" id="UP001163321"/>
    </source>
</evidence>
<dbReference type="Proteomes" id="UP001163321">
    <property type="component" value="Chromosome 6"/>
</dbReference>